<reference evidence="2 3" key="1">
    <citation type="submission" date="2019-04" db="EMBL/GenBank/DDBJ databases">
        <title>An improved genome assembly and genetic linkage map for asparagus bean, Vigna unguiculata ssp. sesquipedialis.</title>
        <authorList>
            <person name="Xia Q."/>
            <person name="Zhang R."/>
            <person name="Dong Y."/>
        </authorList>
    </citation>
    <scope>NUCLEOTIDE SEQUENCE [LARGE SCALE GENOMIC DNA]</scope>
    <source>
        <tissue evidence="2">Leaf</tissue>
    </source>
</reference>
<proteinExistence type="predicted"/>
<name>A0A4D6NHN0_VIGUN</name>
<gene>
    <name evidence="2" type="ORF">DEO72_LG10g4118</name>
</gene>
<accession>A0A4D6NHN0</accession>
<feature type="coiled-coil region" evidence="1">
    <location>
        <begin position="78"/>
        <end position="112"/>
    </location>
</feature>
<keyword evidence="3" id="KW-1185">Reference proteome</keyword>
<sequence length="114" mass="13167">MATSYDGFYPWAPLGLRHECSSFTLDQFITRYRRALCEKLGWLIVMDKDQATKLDSTQTQSATSKEEVVRLTAEVKGLHGLKKKMEERGKRVTELEQKMTELEAAFQKAEEEFT</sequence>
<evidence type="ECO:0000313" key="2">
    <source>
        <dbReference type="EMBL" id="QCE12868.1"/>
    </source>
</evidence>
<dbReference type="EMBL" id="CP039354">
    <property type="protein sequence ID" value="QCE12868.1"/>
    <property type="molecule type" value="Genomic_DNA"/>
</dbReference>
<organism evidence="2 3">
    <name type="scientific">Vigna unguiculata</name>
    <name type="common">Cowpea</name>
    <dbReference type="NCBI Taxonomy" id="3917"/>
    <lineage>
        <taxon>Eukaryota</taxon>
        <taxon>Viridiplantae</taxon>
        <taxon>Streptophyta</taxon>
        <taxon>Embryophyta</taxon>
        <taxon>Tracheophyta</taxon>
        <taxon>Spermatophyta</taxon>
        <taxon>Magnoliopsida</taxon>
        <taxon>eudicotyledons</taxon>
        <taxon>Gunneridae</taxon>
        <taxon>Pentapetalae</taxon>
        <taxon>rosids</taxon>
        <taxon>fabids</taxon>
        <taxon>Fabales</taxon>
        <taxon>Fabaceae</taxon>
        <taxon>Papilionoideae</taxon>
        <taxon>50 kb inversion clade</taxon>
        <taxon>NPAAA clade</taxon>
        <taxon>indigoferoid/millettioid clade</taxon>
        <taxon>Phaseoleae</taxon>
        <taxon>Vigna</taxon>
    </lineage>
</organism>
<evidence type="ECO:0000313" key="3">
    <source>
        <dbReference type="Proteomes" id="UP000501690"/>
    </source>
</evidence>
<dbReference type="Proteomes" id="UP000501690">
    <property type="component" value="Linkage Group LG10"/>
</dbReference>
<dbReference type="AlphaFoldDB" id="A0A4D6NHN0"/>
<keyword evidence="1" id="KW-0175">Coiled coil</keyword>
<evidence type="ECO:0000256" key="1">
    <source>
        <dbReference type="SAM" id="Coils"/>
    </source>
</evidence>
<protein>
    <submittedName>
        <fullName evidence="2">Uncharacterized protein</fullName>
    </submittedName>
</protein>